<evidence type="ECO:0000256" key="1">
    <source>
        <dbReference type="ARBA" id="ARBA00022741"/>
    </source>
</evidence>
<keyword evidence="2" id="KW-0067">ATP-binding</keyword>
<evidence type="ECO:0000259" key="4">
    <source>
        <dbReference type="Pfam" id="PF06414"/>
    </source>
</evidence>
<feature type="compositionally biased region" description="Low complexity" evidence="3">
    <location>
        <begin position="215"/>
        <end position="233"/>
    </location>
</feature>
<sequence length="428" mass="45656">MDPSTETSPLVNQLSAPSVPPDLAALPNPAPSSTSTSTSTGRRGPQDDAALLAAWQISPSTHAHILHTQILPRELHPFLPNPASSSDASPPSRARPLAVFILGQTGAGKTRLAPLLLSAMSNTYKTYHPHYATALAAAPHLASRLASRDAARWLRAVCACAARHGVARVLVESACRARGDLQGLEEEEEEEEQGGVVGRGWGRIVARGEQGRDGNGFTNTNNSTTNTNGSPTTEADAMAEHAAAPQNENGEPRRYRVRVAVLAVPAALSRLGILVRYHRRLPEAGSRGLPVRLTPRRVHDESFAGLAEAVRWLDGHGPEQAAVERVVVVRRNVVVAYADERGQDGRWMRGGEGGGALRALEAERERPLSVEERRAAGEDIAALRSLGDPEVDRELDEIEALIAALGVEEQRAPAAATLFDAEAFVSTS</sequence>
<dbReference type="Pfam" id="PF06414">
    <property type="entry name" value="Zeta_toxin"/>
    <property type="match status" value="2"/>
</dbReference>
<accession>A0A3S4AY95</accession>
<keyword evidence="1" id="KW-0547">Nucleotide-binding</keyword>
<protein>
    <submittedName>
        <fullName evidence="5">Ae803682-ead2-4287-8f7c-2540ac8e1b05</fullName>
    </submittedName>
</protein>
<feature type="compositionally biased region" description="Polar residues" evidence="3">
    <location>
        <begin position="1"/>
        <end position="16"/>
    </location>
</feature>
<feature type="region of interest" description="Disordered" evidence="3">
    <location>
        <begin position="183"/>
        <end position="202"/>
    </location>
</feature>
<gene>
    <name evidence="5" type="ORF">TT172_LOCUS8554</name>
</gene>
<dbReference type="InterPro" id="IPR010488">
    <property type="entry name" value="Zeta_toxin_domain"/>
</dbReference>
<feature type="domain" description="Zeta toxin" evidence="4">
    <location>
        <begin position="89"/>
        <end position="177"/>
    </location>
</feature>
<feature type="compositionally biased region" description="Low complexity" evidence="3">
    <location>
        <begin position="21"/>
        <end position="40"/>
    </location>
</feature>
<evidence type="ECO:0000256" key="2">
    <source>
        <dbReference type="ARBA" id="ARBA00022840"/>
    </source>
</evidence>
<dbReference type="Proteomes" id="UP000289323">
    <property type="component" value="Unassembled WGS sequence"/>
</dbReference>
<evidence type="ECO:0000313" key="5">
    <source>
        <dbReference type="EMBL" id="SPQ26135.1"/>
    </source>
</evidence>
<feature type="region of interest" description="Disordered" evidence="3">
    <location>
        <begin position="1"/>
        <end position="45"/>
    </location>
</feature>
<dbReference type="EMBL" id="OUUZ01000016">
    <property type="protein sequence ID" value="SPQ26135.1"/>
    <property type="molecule type" value="Genomic_DNA"/>
</dbReference>
<feature type="domain" description="Zeta toxin" evidence="4">
    <location>
        <begin position="253"/>
        <end position="339"/>
    </location>
</feature>
<dbReference type="AlphaFoldDB" id="A0A3S4AY95"/>
<proteinExistence type="predicted"/>
<dbReference type="GO" id="GO:0005524">
    <property type="term" value="F:ATP binding"/>
    <property type="evidence" value="ECO:0007669"/>
    <property type="project" value="UniProtKB-KW"/>
</dbReference>
<feature type="region of interest" description="Disordered" evidence="3">
    <location>
        <begin position="207"/>
        <end position="233"/>
    </location>
</feature>
<reference evidence="5 6" key="1">
    <citation type="submission" date="2018-04" db="EMBL/GenBank/DDBJ databases">
        <authorList>
            <person name="Huttner S."/>
            <person name="Dainat J."/>
        </authorList>
    </citation>
    <scope>NUCLEOTIDE SEQUENCE [LARGE SCALE GENOMIC DNA]</scope>
</reference>
<evidence type="ECO:0000313" key="6">
    <source>
        <dbReference type="Proteomes" id="UP000289323"/>
    </source>
</evidence>
<feature type="compositionally biased region" description="Acidic residues" evidence="3">
    <location>
        <begin position="183"/>
        <end position="193"/>
    </location>
</feature>
<dbReference type="GO" id="GO:0016301">
    <property type="term" value="F:kinase activity"/>
    <property type="evidence" value="ECO:0007669"/>
    <property type="project" value="InterPro"/>
</dbReference>
<name>A0A3S4AY95_9PEZI</name>
<dbReference type="InterPro" id="IPR027417">
    <property type="entry name" value="P-loop_NTPase"/>
</dbReference>
<evidence type="ECO:0000256" key="3">
    <source>
        <dbReference type="SAM" id="MobiDB-lite"/>
    </source>
</evidence>
<dbReference type="Gene3D" id="3.40.50.300">
    <property type="entry name" value="P-loop containing nucleotide triphosphate hydrolases"/>
    <property type="match status" value="1"/>
</dbReference>
<organism evidence="5 6">
    <name type="scientific">Thermothielavioides terrestris</name>
    <dbReference type="NCBI Taxonomy" id="2587410"/>
    <lineage>
        <taxon>Eukaryota</taxon>
        <taxon>Fungi</taxon>
        <taxon>Dikarya</taxon>
        <taxon>Ascomycota</taxon>
        <taxon>Pezizomycotina</taxon>
        <taxon>Sordariomycetes</taxon>
        <taxon>Sordariomycetidae</taxon>
        <taxon>Sordariales</taxon>
        <taxon>Chaetomiaceae</taxon>
        <taxon>Thermothielavioides</taxon>
    </lineage>
</organism>